<keyword evidence="1" id="KW-0812">Transmembrane</keyword>
<accession>A0ABS8NUV6</accession>
<evidence type="ECO:0000313" key="3">
    <source>
        <dbReference type="Proteomes" id="UP001430396"/>
    </source>
</evidence>
<dbReference type="Gene3D" id="1.25.40.10">
    <property type="entry name" value="Tetratricopeptide repeat domain"/>
    <property type="match status" value="1"/>
</dbReference>
<evidence type="ECO:0000313" key="2">
    <source>
        <dbReference type="EMBL" id="MCD0266712.1"/>
    </source>
</evidence>
<name>A0ABS8NUV6_9XANT</name>
<dbReference type="InterPro" id="IPR011990">
    <property type="entry name" value="TPR-like_helical_dom_sf"/>
</dbReference>
<proteinExistence type="predicted"/>
<dbReference type="Proteomes" id="UP001430396">
    <property type="component" value="Unassembled WGS sequence"/>
</dbReference>
<comment type="caution">
    <text evidence="2">The sequence shown here is derived from an EMBL/GenBank/DDBJ whole genome shotgun (WGS) entry which is preliminary data.</text>
</comment>
<keyword evidence="1" id="KW-0472">Membrane</keyword>
<reference evidence="2" key="1">
    <citation type="submission" date="2021-02" db="EMBL/GenBank/DDBJ databases">
        <title>Copper resistance gene diversity in local Xanthomonas species at agrochemical polluted sites in Trinidad, Trinidad and Tobago.</title>
        <authorList>
            <person name="Ramnarine S.D.B.J."/>
            <person name="Ramsubhag A."/>
            <person name="Jayaraman J."/>
        </authorList>
    </citation>
    <scope>NUCLEOTIDE SEQUENCE</scope>
    <source>
        <strain evidence="2">CaNP6A</strain>
    </source>
</reference>
<dbReference type="EMBL" id="JAFFQI010000191">
    <property type="protein sequence ID" value="MCD0266712.1"/>
    <property type="molecule type" value="Genomic_DNA"/>
</dbReference>
<feature type="transmembrane region" description="Helical" evidence="1">
    <location>
        <begin position="7"/>
        <end position="25"/>
    </location>
</feature>
<gene>
    <name evidence="2" type="ORF">JWH11_09760</name>
</gene>
<evidence type="ECO:0000256" key="1">
    <source>
        <dbReference type="SAM" id="Phobius"/>
    </source>
</evidence>
<sequence>MSAIYKWVCLVLAILVAWIVCYSFYKKDAVDKSPSTAASRFAEQDSQRHASAKNLGGLDDGRAKGSAISLPYHASVMLRSAREGNKGQACKIAELLTKCRNLKEAGDSDTSSRKGFVAFGASSISSRSTLECDGISDLPPNEIISYWRKAAEMGDSPSVRFYVTGRPFRLNDTIASLDELSAFKQSAERIALKAAANGDAIVALSLADAYYPWGGAKARQSLLGQTVEKSAARSLAIYERVIAAMPAEVDVRTSNLHERLNTLRLRSSSIEIAEAARLFAEWKPLVYVSPVESANAAKICDAF</sequence>
<keyword evidence="3" id="KW-1185">Reference proteome</keyword>
<protein>
    <submittedName>
        <fullName evidence="2">Uncharacterized protein</fullName>
    </submittedName>
</protein>
<keyword evidence="1" id="KW-1133">Transmembrane helix</keyword>
<dbReference type="RefSeq" id="WP_230434105.1">
    <property type="nucleotide sequence ID" value="NZ_JAFFQI010000191.1"/>
</dbReference>
<organism evidence="2 3">
    <name type="scientific">Xanthomonas melonis</name>
    <dbReference type="NCBI Taxonomy" id="56456"/>
    <lineage>
        <taxon>Bacteria</taxon>
        <taxon>Pseudomonadati</taxon>
        <taxon>Pseudomonadota</taxon>
        <taxon>Gammaproteobacteria</taxon>
        <taxon>Lysobacterales</taxon>
        <taxon>Lysobacteraceae</taxon>
        <taxon>Xanthomonas</taxon>
    </lineage>
</organism>